<gene>
    <name evidence="1" type="ORF">F0145_23625</name>
</gene>
<dbReference type="InterPro" id="IPR008719">
    <property type="entry name" value="N2O_reductase_NosL"/>
</dbReference>
<comment type="caution">
    <text evidence="1">The sequence shown here is derived from an EMBL/GenBank/DDBJ whole genome shotgun (WGS) entry which is preliminary data.</text>
</comment>
<dbReference type="Pfam" id="PF05573">
    <property type="entry name" value="NosL"/>
    <property type="match status" value="1"/>
</dbReference>
<dbReference type="AlphaFoldDB" id="A0A5M6CXS4"/>
<dbReference type="SUPFAM" id="SSF160387">
    <property type="entry name" value="NosL/MerB-like"/>
    <property type="match status" value="1"/>
</dbReference>
<evidence type="ECO:0008006" key="3">
    <source>
        <dbReference type="Google" id="ProtNLM"/>
    </source>
</evidence>
<dbReference type="PANTHER" id="PTHR41247">
    <property type="entry name" value="HTH-TYPE TRANSCRIPTIONAL REPRESSOR YCNK"/>
    <property type="match status" value="1"/>
</dbReference>
<accession>A0A5M6CXS4</accession>
<evidence type="ECO:0000313" key="2">
    <source>
        <dbReference type="Proteomes" id="UP000323426"/>
    </source>
</evidence>
<dbReference type="PANTHER" id="PTHR41247:SF1">
    <property type="entry name" value="HTH-TYPE TRANSCRIPTIONAL REPRESSOR YCNK"/>
    <property type="match status" value="1"/>
</dbReference>
<dbReference type="EMBL" id="VWSF01000029">
    <property type="protein sequence ID" value="KAA5539991.1"/>
    <property type="molecule type" value="Genomic_DNA"/>
</dbReference>
<dbReference type="Proteomes" id="UP000323426">
    <property type="component" value="Unassembled WGS sequence"/>
</dbReference>
<name>A0A5M6CXS4_9BACT</name>
<protein>
    <recommendedName>
        <fullName evidence="3">Copper chaperone NosL</fullName>
    </recommendedName>
</protein>
<organism evidence="1 2">
    <name type="scientific">Adhaeribacter rhizoryzae</name>
    <dbReference type="NCBI Taxonomy" id="2607907"/>
    <lineage>
        <taxon>Bacteria</taxon>
        <taxon>Pseudomonadati</taxon>
        <taxon>Bacteroidota</taxon>
        <taxon>Cytophagia</taxon>
        <taxon>Cytophagales</taxon>
        <taxon>Hymenobacteraceae</taxon>
        <taxon>Adhaeribacter</taxon>
    </lineage>
</organism>
<evidence type="ECO:0000313" key="1">
    <source>
        <dbReference type="EMBL" id="KAA5539991.1"/>
    </source>
</evidence>
<proteinExistence type="predicted"/>
<keyword evidence="2" id="KW-1185">Reference proteome</keyword>
<sequence>MALCLAIYFSYKKETNYAPLSLPTISKIGAVATSLLLFSCTAEPQPIAYGTDNCDHCRMTISDNRYGAELVTKKGKAFKFDSAECLAAYVNEQKEIDPALLLVTDYTRPGEFVNAAEATFLQSEQQPSPMGLNLTAFADQKTATATAREKDGNLLRWPDVLHLAADYAKQM</sequence>
<reference evidence="1 2" key="1">
    <citation type="submission" date="2019-09" db="EMBL/GenBank/DDBJ databases">
        <title>Genome sequence and assembly of Adhaeribacter sp.</title>
        <authorList>
            <person name="Chhetri G."/>
        </authorList>
    </citation>
    <scope>NUCLEOTIDE SEQUENCE [LARGE SCALE GENOMIC DNA]</scope>
    <source>
        <strain evidence="1 2">DK36</strain>
    </source>
</reference>